<organism evidence="2 3">
    <name type="scientific">Algoriphagus boseongensis</name>
    <dbReference type="NCBI Taxonomy" id="1442587"/>
    <lineage>
        <taxon>Bacteria</taxon>
        <taxon>Pseudomonadati</taxon>
        <taxon>Bacteroidota</taxon>
        <taxon>Cytophagia</taxon>
        <taxon>Cytophagales</taxon>
        <taxon>Cyclobacteriaceae</taxon>
        <taxon>Algoriphagus</taxon>
    </lineage>
</organism>
<reference evidence="2 3" key="1">
    <citation type="submission" date="2019-03" db="EMBL/GenBank/DDBJ databases">
        <title>Genomic Encyclopedia of Type Strains, Phase III (KMG-III): the genomes of soil and plant-associated and newly described type strains.</title>
        <authorList>
            <person name="Whitman W."/>
        </authorList>
    </citation>
    <scope>NUCLEOTIDE SEQUENCE [LARGE SCALE GENOMIC DNA]</scope>
    <source>
        <strain evidence="2 3">CECT 8446</strain>
    </source>
</reference>
<comment type="caution">
    <text evidence="2">The sequence shown here is derived from an EMBL/GenBank/DDBJ whole genome shotgun (WGS) entry which is preliminary data.</text>
</comment>
<keyword evidence="3" id="KW-1185">Reference proteome</keyword>
<feature type="domain" description="DUF4296" evidence="1">
    <location>
        <begin position="24"/>
        <end position="108"/>
    </location>
</feature>
<dbReference type="Proteomes" id="UP000294535">
    <property type="component" value="Unassembled WGS sequence"/>
</dbReference>
<sequence>MKRILLPFLILIFASSCLSKKKTPEGLLDEEQMVAILLDIQLTEGIVSALPIPYDSSTMVYGLLEKEIFLKHGVPDSVFTSSMKYYLEDAAMMEKIYARVIDSLMVKEANPGIEERM</sequence>
<dbReference type="AlphaFoldDB" id="A0A4R6T4I2"/>
<dbReference type="RefSeq" id="WP_133558275.1">
    <property type="nucleotide sequence ID" value="NZ_SNYF01000011.1"/>
</dbReference>
<gene>
    <name evidence="2" type="ORF">DFQ04_3548</name>
</gene>
<evidence type="ECO:0000259" key="1">
    <source>
        <dbReference type="Pfam" id="PF14129"/>
    </source>
</evidence>
<dbReference type="EMBL" id="SNYF01000011">
    <property type="protein sequence ID" value="TDQ13514.1"/>
    <property type="molecule type" value="Genomic_DNA"/>
</dbReference>
<evidence type="ECO:0000313" key="2">
    <source>
        <dbReference type="EMBL" id="TDQ13514.1"/>
    </source>
</evidence>
<dbReference type="InterPro" id="IPR025381">
    <property type="entry name" value="DUF4296"/>
</dbReference>
<accession>A0A4R6T4I2</accession>
<dbReference type="OrthoDB" id="981921at2"/>
<dbReference type="PROSITE" id="PS51257">
    <property type="entry name" value="PROKAR_LIPOPROTEIN"/>
    <property type="match status" value="1"/>
</dbReference>
<dbReference type="Pfam" id="PF14129">
    <property type="entry name" value="DUF4296"/>
    <property type="match status" value="1"/>
</dbReference>
<protein>
    <submittedName>
        <fullName evidence="2">Uncharacterized protein DUF4296</fullName>
    </submittedName>
</protein>
<evidence type="ECO:0000313" key="3">
    <source>
        <dbReference type="Proteomes" id="UP000294535"/>
    </source>
</evidence>
<proteinExistence type="predicted"/>
<name>A0A4R6T4I2_9BACT</name>